<dbReference type="PANTHER" id="PTHR36849">
    <property type="entry name" value="CYTOPLASMIC PROTEIN-RELATED"/>
    <property type="match status" value="1"/>
</dbReference>
<name>A0ABV6LPW0_9BACI</name>
<protein>
    <submittedName>
        <fullName evidence="2">DUF488 domain-containing protein</fullName>
    </submittedName>
</protein>
<keyword evidence="1" id="KW-0175">Coiled coil</keyword>
<evidence type="ECO:0000313" key="2">
    <source>
        <dbReference type="EMBL" id="MFC0524374.1"/>
    </source>
</evidence>
<dbReference type="Pfam" id="PF22752">
    <property type="entry name" value="DUF488-N3i"/>
    <property type="match status" value="1"/>
</dbReference>
<dbReference type="RefSeq" id="WP_377348287.1">
    <property type="nucleotide sequence ID" value="NZ_JBHLTP010000011.1"/>
</dbReference>
<keyword evidence="3" id="KW-1185">Reference proteome</keyword>
<feature type="coiled-coil region" evidence="1">
    <location>
        <begin position="61"/>
        <end position="95"/>
    </location>
</feature>
<proteinExistence type="predicted"/>
<dbReference type="Proteomes" id="UP001589836">
    <property type="component" value="Unassembled WGS sequence"/>
</dbReference>
<evidence type="ECO:0000313" key="3">
    <source>
        <dbReference type="Proteomes" id="UP001589836"/>
    </source>
</evidence>
<gene>
    <name evidence="2" type="ORF">ACFFGV_12435</name>
</gene>
<organism evidence="2 3">
    <name type="scientific">Pontibacillus salicampi</name>
    <dbReference type="NCBI Taxonomy" id="1449801"/>
    <lineage>
        <taxon>Bacteria</taxon>
        <taxon>Bacillati</taxon>
        <taxon>Bacillota</taxon>
        <taxon>Bacilli</taxon>
        <taxon>Bacillales</taxon>
        <taxon>Bacillaceae</taxon>
        <taxon>Pontibacillus</taxon>
    </lineage>
</organism>
<accession>A0ABV6LPW0</accession>
<comment type="caution">
    <text evidence="2">The sequence shown here is derived from an EMBL/GenBank/DDBJ whole genome shotgun (WGS) entry which is preliminary data.</text>
</comment>
<evidence type="ECO:0000256" key="1">
    <source>
        <dbReference type="SAM" id="Coils"/>
    </source>
</evidence>
<dbReference type="EMBL" id="JBHLTP010000011">
    <property type="protein sequence ID" value="MFC0524374.1"/>
    <property type="molecule type" value="Genomic_DNA"/>
</dbReference>
<sequence length="122" mass="14257">MSIRIKRIYSIACKEDGCRILVDGVWPRGVSKQEAQIEYWKKAVAPSKELRQWFQHDPAKYNDFKEAYKKELNNVEEKREALSALKQLVKAQEKEVTLLFGAKEETFNHANVLKEILDHQPV</sequence>
<dbReference type="PANTHER" id="PTHR36849:SF1">
    <property type="entry name" value="CYTOPLASMIC PROTEIN"/>
    <property type="match status" value="1"/>
</dbReference>
<dbReference type="InterPro" id="IPR052552">
    <property type="entry name" value="YeaO-like"/>
</dbReference>
<reference evidence="2 3" key="1">
    <citation type="submission" date="2024-09" db="EMBL/GenBank/DDBJ databases">
        <authorList>
            <person name="Sun Q."/>
            <person name="Mori K."/>
        </authorList>
    </citation>
    <scope>NUCLEOTIDE SEQUENCE [LARGE SCALE GENOMIC DNA]</scope>
    <source>
        <strain evidence="2 3">NCAIM B.02529</strain>
    </source>
</reference>